<name>F2BAQ3_9NEIS</name>
<keyword evidence="3" id="KW-0520">NAD</keyword>
<evidence type="ECO:0000313" key="7">
    <source>
        <dbReference type="EMBL" id="EGF11465.1"/>
    </source>
</evidence>
<dbReference type="AlphaFoldDB" id="F2BAQ3"/>
<organism evidence="7 8">
    <name type="scientific">Neisseria bacilliformis ATCC BAA-1200</name>
    <dbReference type="NCBI Taxonomy" id="888742"/>
    <lineage>
        <taxon>Bacteria</taxon>
        <taxon>Pseudomonadati</taxon>
        <taxon>Pseudomonadota</taxon>
        <taxon>Betaproteobacteria</taxon>
        <taxon>Neisseriales</taxon>
        <taxon>Neisseriaceae</taxon>
        <taxon>Neisseria</taxon>
    </lineage>
</organism>
<dbReference type="InterPro" id="IPR006139">
    <property type="entry name" value="D-isomer_2_OHA_DH_cat_dom"/>
</dbReference>
<dbReference type="CDD" id="cd12162">
    <property type="entry name" value="2-Hacid_dh_4"/>
    <property type="match status" value="1"/>
</dbReference>
<keyword evidence="8" id="KW-1185">Reference proteome</keyword>
<dbReference type="Gene3D" id="3.40.50.720">
    <property type="entry name" value="NAD(P)-binding Rossmann-like Domain"/>
    <property type="match status" value="2"/>
</dbReference>
<dbReference type="HOGENOM" id="CLU_019796_1_3_4"/>
<keyword evidence="2 4" id="KW-0560">Oxidoreductase</keyword>
<dbReference type="SUPFAM" id="SSF51735">
    <property type="entry name" value="NAD(P)-binding Rossmann-fold domains"/>
    <property type="match status" value="1"/>
</dbReference>
<dbReference type="PROSITE" id="PS00670">
    <property type="entry name" value="D_2_HYDROXYACID_DH_2"/>
    <property type="match status" value="1"/>
</dbReference>
<dbReference type="PANTHER" id="PTHR43761:SF1">
    <property type="entry name" value="D-ISOMER SPECIFIC 2-HYDROXYACID DEHYDROGENASE CATALYTIC DOMAIN-CONTAINING PROTEIN-RELATED"/>
    <property type="match status" value="1"/>
</dbReference>
<dbReference type="PANTHER" id="PTHR43761">
    <property type="entry name" value="D-ISOMER SPECIFIC 2-HYDROXYACID DEHYDROGENASE FAMILY PROTEIN (AFU_ORTHOLOGUE AFUA_1G13630)"/>
    <property type="match status" value="1"/>
</dbReference>
<dbReference type="Pfam" id="PF00389">
    <property type="entry name" value="2-Hacid_dh"/>
    <property type="match status" value="1"/>
</dbReference>
<evidence type="ECO:0000313" key="8">
    <source>
        <dbReference type="Proteomes" id="UP000004105"/>
    </source>
</evidence>
<feature type="domain" description="D-isomer specific 2-hydroxyacid dehydrogenase NAD-binding" evidence="6">
    <location>
        <begin position="190"/>
        <end position="369"/>
    </location>
</feature>
<accession>F2BAQ3</accession>
<dbReference type="InterPro" id="IPR006140">
    <property type="entry name" value="D-isomer_DH_NAD-bd"/>
</dbReference>
<dbReference type="InterPro" id="IPR036291">
    <property type="entry name" value="NAD(P)-bd_dom_sf"/>
</dbReference>
<dbReference type="GO" id="GO:0051287">
    <property type="term" value="F:NAD binding"/>
    <property type="evidence" value="ECO:0007669"/>
    <property type="project" value="InterPro"/>
</dbReference>
<dbReference type="STRING" id="267212.GCA_001063965_00081"/>
<evidence type="ECO:0000256" key="1">
    <source>
        <dbReference type="ARBA" id="ARBA00005854"/>
    </source>
</evidence>
<protein>
    <submittedName>
        <fullName evidence="7">Glycerate dehydrogenase</fullName>
        <ecNumber evidence="7">1.1.1.29</ecNumber>
    </submittedName>
</protein>
<dbReference type="EC" id="1.1.1.29" evidence="7"/>
<reference evidence="7 8" key="1">
    <citation type="submission" date="2011-02" db="EMBL/GenBank/DDBJ databases">
        <authorList>
            <person name="Muzny D."/>
            <person name="Qin X."/>
            <person name="Deng J."/>
            <person name="Jiang H."/>
            <person name="Liu Y."/>
            <person name="Qu J."/>
            <person name="Song X.-Z."/>
            <person name="Zhang L."/>
            <person name="Thornton R."/>
            <person name="Coyle M."/>
            <person name="Francisco L."/>
            <person name="Jackson L."/>
            <person name="Javaid M."/>
            <person name="Korchina V."/>
            <person name="Kovar C."/>
            <person name="Mata R."/>
            <person name="Mathew T."/>
            <person name="Ngo R."/>
            <person name="Nguyen L."/>
            <person name="Nguyen N."/>
            <person name="Okwuonu G."/>
            <person name="Ongeri F."/>
            <person name="Pham C."/>
            <person name="Simmons D."/>
            <person name="Wilczek-Boney K."/>
            <person name="Hale W."/>
            <person name="Jakkamsetti A."/>
            <person name="Pham P."/>
            <person name="Ruth R."/>
            <person name="San Lucas F."/>
            <person name="Warren J."/>
            <person name="Zhang J."/>
            <person name="Zhao Z."/>
            <person name="Zhou C."/>
            <person name="Zhu D."/>
            <person name="Lee S."/>
            <person name="Bess C."/>
            <person name="Blankenburg K."/>
            <person name="Forbes L."/>
            <person name="Fu Q."/>
            <person name="Gubbala S."/>
            <person name="Hirani K."/>
            <person name="Jayaseelan J.C."/>
            <person name="Lara F."/>
            <person name="Munidasa M."/>
            <person name="Palculict T."/>
            <person name="Patil S."/>
            <person name="Pu L.-L."/>
            <person name="Saada N."/>
            <person name="Tang L."/>
            <person name="Weissenberger G."/>
            <person name="Zhu Y."/>
            <person name="Hemphill L."/>
            <person name="Shang Y."/>
            <person name="Youmans B."/>
            <person name="Ayvaz T."/>
            <person name="Ross M."/>
            <person name="Santibanez J."/>
            <person name="Aqrawi P."/>
            <person name="Gross S."/>
            <person name="Joshi V."/>
            <person name="Fowler G."/>
            <person name="Nazareth L."/>
            <person name="Reid J."/>
            <person name="Worley K."/>
            <person name="Petrosino J."/>
            <person name="Highlander S."/>
            <person name="Gibbs R."/>
        </authorList>
    </citation>
    <scope>NUCLEOTIDE SEQUENCE [LARGE SCALE GENOMIC DNA]</scope>
    <source>
        <strain evidence="7 8">ATCC BAA-1200</strain>
    </source>
</reference>
<proteinExistence type="inferred from homology"/>
<dbReference type="SUPFAM" id="SSF52283">
    <property type="entry name" value="Formate/glycerate dehydrogenase catalytic domain-like"/>
    <property type="match status" value="1"/>
</dbReference>
<evidence type="ECO:0000256" key="2">
    <source>
        <dbReference type="ARBA" id="ARBA00023002"/>
    </source>
</evidence>
<dbReference type="GO" id="GO:0008465">
    <property type="term" value="F:hydroxypyruvate reductase (NADH) activity"/>
    <property type="evidence" value="ECO:0007669"/>
    <property type="project" value="UniProtKB-EC"/>
</dbReference>
<gene>
    <name evidence="7" type="primary">hprA</name>
    <name evidence="7" type="ORF">HMPREF9123_0807</name>
</gene>
<dbReference type="InterPro" id="IPR029753">
    <property type="entry name" value="D-isomer_DH_CS"/>
</dbReference>
<dbReference type="Pfam" id="PF02826">
    <property type="entry name" value="2-Hacid_dh_C"/>
    <property type="match status" value="1"/>
</dbReference>
<comment type="caution">
    <text evidence="7">The sequence shown here is derived from an EMBL/GenBank/DDBJ whole genome shotgun (WGS) entry which is preliminary data.</text>
</comment>
<feature type="domain" description="D-isomer specific 2-hydroxyacid dehydrogenase catalytic" evidence="5">
    <location>
        <begin position="115"/>
        <end position="398"/>
    </location>
</feature>
<dbReference type="InterPro" id="IPR050418">
    <property type="entry name" value="D-iso_2-hydroxyacid_DH_PdxB"/>
</dbReference>
<dbReference type="PROSITE" id="PS00671">
    <property type="entry name" value="D_2_HYDROXYACID_DH_3"/>
    <property type="match status" value="1"/>
</dbReference>
<dbReference type="EMBL" id="AFAY01000015">
    <property type="protein sequence ID" value="EGF11465.1"/>
    <property type="molecule type" value="Genomic_DNA"/>
</dbReference>
<evidence type="ECO:0000256" key="4">
    <source>
        <dbReference type="RuleBase" id="RU003719"/>
    </source>
</evidence>
<sequence length="400" mass="42979">MSPQGDARVSCRPTNLYPSPKLKPRAWLRHTPYLNGKCRFGRTSRQHVECRQPGTAATLAIRIGARLSCTPDIDINDINKESNMSKNIVFLDRATLPADYAFRFSFPHTLAEHPQTAPEDTAARLAGAHIAATNKVRITAEHLAANPQLEMIAVCATGSDHIDTAAARAAGVAVCNVPAYGSEAVAEHAFMLMIALMRNLPAYRRDLRAGLWQNSPFFCHFGAPIRDLHGKTLAVFGRGGIGGTLAGYARAFGMHVVFAEHKNAAVVREGYVSFDTALQQADVLSLHCPLTPQTRHLIGEAELRTLKPGAVLINCGRGGLVDETALLAALKYGTLGGAGLDVLEQEPPKSGNPLLKADLPHLIITPHIAWASDSARQKMCDTVAANIEAFAAGKPQNLVL</sequence>
<evidence type="ECO:0000256" key="3">
    <source>
        <dbReference type="ARBA" id="ARBA00023027"/>
    </source>
</evidence>
<evidence type="ECO:0000259" key="5">
    <source>
        <dbReference type="Pfam" id="PF00389"/>
    </source>
</evidence>
<evidence type="ECO:0000259" key="6">
    <source>
        <dbReference type="Pfam" id="PF02826"/>
    </source>
</evidence>
<comment type="similarity">
    <text evidence="1 4">Belongs to the D-isomer specific 2-hydroxyacid dehydrogenase family.</text>
</comment>
<dbReference type="Proteomes" id="UP000004105">
    <property type="component" value="Unassembled WGS sequence"/>
</dbReference>